<reference evidence="8" key="2">
    <citation type="submission" date="2024-06" db="UniProtKB">
        <authorList>
            <consortium name="EnsemblMetazoa"/>
        </authorList>
    </citation>
    <scope>IDENTIFICATION</scope>
</reference>
<feature type="compositionally biased region" description="Basic and acidic residues" evidence="5">
    <location>
        <begin position="475"/>
        <end position="484"/>
    </location>
</feature>
<accession>A0AAN0JPR2</accession>
<dbReference type="Proteomes" id="UP000007879">
    <property type="component" value="Unassembled WGS sequence"/>
</dbReference>
<name>A0AAN0JPR2_AMPQE</name>
<protein>
    <recommendedName>
        <fullName evidence="2">KH homology domain-containing protein 4</fullName>
    </recommendedName>
    <alternativeName>
        <fullName evidence="3">Brings lots of money 7</fullName>
    </alternativeName>
</protein>
<evidence type="ECO:0000259" key="7">
    <source>
        <dbReference type="Pfam" id="PF23469"/>
    </source>
</evidence>
<sequence>MADEPVKKKRRSKWDQPAAPPDDTNSSASTSDKVDPSVSAACAAARINAMLEAKGKINKMALDVSTSNVGVSKEVPPAEIEINDSEARGILTKGPTLSEISRGTGAAVSVRGRYMTPAEKANSTTDDRPLYLSVQAPNQSFINAAVQKIRNIMYQSECGSPNNLLATKPHLPIKPTSSIPPTSVHHYIQDKVFIGLDDVDNSFGLLDRLQGPDGSYLSHIASTTGAKVFLRGKGSKYIEPTSGKESFEALYLFISHPSSDGVMSARKLCENLIEHVKSDYDGFMMSKIRNPYNQPHPQAHLYPPHGYAPPPHPPPTHPNYHPVPPPHHHGHFMEHYNPSIPGPQPRPLLMPQLAPPTSFVSPPQAIAHTPNHFPQVVPDNYIHEPLPPHYYGGGPCQPLMGGTLPSSHAPPPPPHLVDPYQAPPTHGAPPTYVAPAPTSINDDKDVLSKGVEHLAYHQLPHDSVDKILPKRKFTEQANGRDDVPLKASKLSPPPPLPDDVAVKEEVGVSSSSSAPLDVLLMPPPHLPPPSSTLLSSVKKQPLTTSQSQTDAVKGAHPQSLIPVPIPPQSGTNPLSVLKNTLTATSAPPVQAAPSVDSSSSAVKSAPSGSAPVIATSAFSLVSYDSEDSDSETA</sequence>
<feature type="compositionally biased region" description="Low complexity" evidence="5">
    <location>
        <begin position="509"/>
        <end position="520"/>
    </location>
</feature>
<dbReference type="FunFam" id="3.30.1370.10:FF:000037">
    <property type="entry name" value="KH domain protein"/>
    <property type="match status" value="1"/>
</dbReference>
<feature type="domain" description="KHDC4/BBP-like KH-domain type I" evidence="6">
    <location>
        <begin position="200"/>
        <end position="274"/>
    </location>
</feature>
<dbReference type="Gene3D" id="3.30.1370.10">
    <property type="entry name" value="K Homology domain, type 1"/>
    <property type="match status" value="2"/>
</dbReference>
<dbReference type="Pfam" id="PF23469">
    <property type="entry name" value="KH_12"/>
    <property type="match status" value="1"/>
</dbReference>
<evidence type="ECO:0000256" key="5">
    <source>
        <dbReference type="SAM" id="MobiDB-lite"/>
    </source>
</evidence>
<dbReference type="RefSeq" id="XP_019859016.1">
    <property type="nucleotide sequence ID" value="XM_020003457.1"/>
</dbReference>
<dbReference type="InterPro" id="IPR036612">
    <property type="entry name" value="KH_dom_type_1_sf"/>
</dbReference>
<dbReference type="PANTHER" id="PTHR15744">
    <property type="entry name" value="BLOM7"/>
    <property type="match status" value="1"/>
</dbReference>
<dbReference type="Pfam" id="PF22675">
    <property type="entry name" value="KH-I_KHDC4-BBP"/>
    <property type="match status" value="1"/>
</dbReference>
<dbReference type="GO" id="GO:0005634">
    <property type="term" value="C:nucleus"/>
    <property type="evidence" value="ECO:0007669"/>
    <property type="project" value="InterPro"/>
</dbReference>
<dbReference type="CDD" id="cd22385">
    <property type="entry name" value="KH-I_KHDC4_rpt1"/>
    <property type="match status" value="1"/>
</dbReference>
<comment type="similarity">
    <text evidence="1">Belongs to the KHDC4 family.</text>
</comment>
<feature type="region of interest" description="Disordered" evidence="5">
    <location>
        <begin position="1"/>
        <end position="38"/>
    </location>
</feature>
<evidence type="ECO:0000256" key="1">
    <source>
        <dbReference type="ARBA" id="ARBA00006093"/>
    </source>
</evidence>
<dbReference type="InterPro" id="IPR055256">
    <property type="entry name" value="KH_1_KHDC4/BBP-like"/>
</dbReference>
<evidence type="ECO:0000313" key="8">
    <source>
        <dbReference type="EnsemblMetazoa" id="XP_019859016.1"/>
    </source>
</evidence>
<keyword evidence="9" id="KW-1185">Reference proteome</keyword>
<dbReference type="InterPro" id="IPR056149">
    <property type="entry name" value="PRP5/DDX46/KHDC4_KH"/>
</dbReference>
<evidence type="ECO:0000259" key="6">
    <source>
        <dbReference type="Pfam" id="PF22675"/>
    </source>
</evidence>
<evidence type="ECO:0000313" key="9">
    <source>
        <dbReference type="Proteomes" id="UP000007879"/>
    </source>
</evidence>
<dbReference type="GeneID" id="105314698"/>
<dbReference type="KEGG" id="aqu:105314698"/>
<organism evidence="8 9">
    <name type="scientific">Amphimedon queenslandica</name>
    <name type="common">Sponge</name>
    <dbReference type="NCBI Taxonomy" id="400682"/>
    <lineage>
        <taxon>Eukaryota</taxon>
        <taxon>Metazoa</taxon>
        <taxon>Porifera</taxon>
        <taxon>Demospongiae</taxon>
        <taxon>Heteroscleromorpha</taxon>
        <taxon>Haplosclerida</taxon>
        <taxon>Niphatidae</taxon>
        <taxon>Amphimedon</taxon>
    </lineage>
</organism>
<dbReference type="InterPro" id="IPR031121">
    <property type="entry name" value="RIK/BLOM7"/>
</dbReference>
<feature type="compositionally biased region" description="Low complexity" evidence="5">
    <location>
        <begin position="583"/>
        <end position="609"/>
    </location>
</feature>
<evidence type="ECO:0000256" key="2">
    <source>
        <dbReference type="ARBA" id="ARBA00017795"/>
    </source>
</evidence>
<comment type="function">
    <text evidence="4">RNA-binding protein involved in pre-mRNA splicing. Interacts with the PRP19C/Prp19 complex/NTC/Nineteen complex which is part of the spliceosome. Involved in regulating splice site selection. Binds preferentially RNA with A/C rich sequences and poly-C stretches.</text>
</comment>
<dbReference type="PANTHER" id="PTHR15744:SF0">
    <property type="entry name" value="KH HOMOLOGY DOMAIN-CONTAINING PROTEIN 4"/>
    <property type="match status" value="1"/>
</dbReference>
<dbReference type="EnsemblMetazoa" id="XM_020003457.1">
    <property type="protein sequence ID" value="XP_019859016.1"/>
    <property type="gene ID" value="LOC105314698"/>
</dbReference>
<feature type="domain" description="ATP-dependent RNA helicase PRP5/DDX46/KHDC4 KH" evidence="7">
    <location>
        <begin position="78"/>
        <end position="156"/>
    </location>
</feature>
<dbReference type="InterPro" id="IPR047889">
    <property type="entry name" value="KHDC4_KH-I_second"/>
</dbReference>
<feature type="compositionally biased region" description="Polar residues" evidence="5">
    <location>
        <begin position="568"/>
        <end position="582"/>
    </location>
</feature>
<evidence type="ECO:0000256" key="3">
    <source>
        <dbReference type="ARBA" id="ARBA00030267"/>
    </source>
</evidence>
<dbReference type="CDD" id="cd22386">
    <property type="entry name" value="KH-I_KHDC4_rpt2"/>
    <property type="match status" value="1"/>
</dbReference>
<dbReference type="AlphaFoldDB" id="A0AAN0JPR2"/>
<feature type="compositionally biased region" description="Pro residues" evidence="5">
    <location>
        <begin position="521"/>
        <end position="530"/>
    </location>
</feature>
<evidence type="ECO:0000256" key="4">
    <source>
        <dbReference type="ARBA" id="ARBA00045732"/>
    </source>
</evidence>
<dbReference type="SUPFAM" id="SSF54791">
    <property type="entry name" value="Eukaryotic type KH-domain (KH-domain type I)"/>
    <property type="match status" value="1"/>
</dbReference>
<dbReference type="InterPro" id="IPR047890">
    <property type="entry name" value="KHDC4_KH-I_first"/>
</dbReference>
<feature type="region of interest" description="Disordered" evidence="5">
    <location>
        <begin position="475"/>
        <end position="609"/>
    </location>
</feature>
<dbReference type="PRINTS" id="PR01217">
    <property type="entry name" value="PRICHEXTENSN"/>
</dbReference>
<reference evidence="9" key="1">
    <citation type="journal article" date="2010" name="Nature">
        <title>The Amphimedon queenslandica genome and the evolution of animal complexity.</title>
        <authorList>
            <person name="Srivastava M."/>
            <person name="Simakov O."/>
            <person name="Chapman J."/>
            <person name="Fahey B."/>
            <person name="Gauthier M.E."/>
            <person name="Mitros T."/>
            <person name="Richards G.S."/>
            <person name="Conaco C."/>
            <person name="Dacre M."/>
            <person name="Hellsten U."/>
            <person name="Larroux C."/>
            <person name="Putnam N.H."/>
            <person name="Stanke M."/>
            <person name="Adamska M."/>
            <person name="Darling A."/>
            <person name="Degnan S.M."/>
            <person name="Oakley T.H."/>
            <person name="Plachetzki D.C."/>
            <person name="Zhai Y."/>
            <person name="Adamski M."/>
            <person name="Calcino A."/>
            <person name="Cummins S.F."/>
            <person name="Goodstein D.M."/>
            <person name="Harris C."/>
            <person name="Jackson D.J."/>
            <person name="Leys S.P."/>
            <person name="Shu S."/>
            <person name="Woodcroft B.J."/>
            <person name="Vervoort M."/>
            <person name="Kosik K.S."/>
            <person name="Manning G."/>
            <person name="Degnan B.M."/>
            <person name="Rokhsar D.S."/>
        </authorList>
    </citation>
    <scope>NUCLEOTIDE SEQUENCE [LARGE SCALE GENOMIC DNA]</scope>
</reference>
<feature type="compositionally biased region" description="Polar residues" evidence="5">
    <location>
        <begin position="537"/>
        <end position="550"/>
    </location>
</feature>
<proteinExistence type="inferred from homology"/>
<feature type="region of interest" description="Disordered" evidence="5">
    <location>
        <begin position="402"/>
        <end position="431"/>
    </location>
</feature>
<dbReference type="GO" id="GO:0003723">
    <property type="term" value="F:RNA binding"/>
    <property type="evidence" value="ECO:0007669"/>
    <property type="project" value="InterPro"/>
</dbReference>